<proteinExistence type="predicted"/>
<evidence type="ECO:0000313" key="1">
    <source>
        <dbReference type="EMBL" id="SFU52630.1"/>
    </source>
</evidence>
<protein>
    <submittedName>
        <fullName evidence="1">Uncharacterized protein</fullName>
    </submittedName>
</protein>
<dbReference type="OrthoDB" id="8481489at2"/>
<organism evidence="1 2">
    <name type="scientific">Pseudoduganella namucuonensis</name>
    <dbReference type="NCBI Taxonomy" id="1035707"/>
    <lineage>
        <taxon>Bacteria</taxon>
        <taxon>Pseudomonadati</taxon>
        <taxon>Pseudomonadota</taxon>
        <taxon>Betaproteobacteria</taxon>
        <taxon>Burkholderiales</taxon>
        <taxon>Oxalobacteraceae</taxon>
        <taxon>Telluria group</taxon>
        <taxon>Pseudoduganella</taxon>
    </lineage>
</organism>
<keyword evidence="2" id="KW-1185">Reference proteome</keyword>
<gene>
    <name evidence="1" type="ORF">SAMN05216552_1004153</name>
</gene>
<dbReference type="RefSeq" id="WP_093554652.1">
    <property type="nucleotide sequence ID" value="NZ_FPBO01000004.1"/>
</dbReference>
<accession>A0A1I7GW24</accession>
<reference evidence="2" key="1">
    <citation type="submission" date="2016-10" db="EMBL/GenBank/DDBJ databases">
        <authorList>
            <person name="Varghese N."/>
            <person name="Submissions S."/>
        </authorList>
    </citation>
    <scope>NUCLEOTIDE SEQUENCE [LARGE SCALE GENOMIC DNA]</scope>
    <source>
        <strain evidence="2">CGMCC 1.11014</strain>
    </source>
</reference>
<name>A0A1I7GW24_9BURK</name>
<sequence length="169" mass="18078">MLEKHIKVGAPSFLPYERFSGMGNGALVECEGTTKAFAFGSFKFLPFLPNAIHTVAAAGVDVISAPFSGCLMAAYTDESGRRMVCHISTGGEFGDCKAAWNDMKGRFTNVVEFRPSDLCGDTKFETCYGLITQESGCYAVLVQAQNATLPSNSGGVYKTDAKFVKLAKA</sequence>
<dbReference type="AlphaFoldDB" id="A0A1I7GW24"/>
<dbReference type="Proteomes" id="UP000199391">
    <property type="component" value="Unassembled WGS sequence"/>
</dbReference>
<dbReference type="EMBL" id="FPBO01000004">
    <property type="protein sequence ID" value="SFU52630.1"/>
    <property type="molecule type" value="Genomic_DNA"/>
</dbReference>
<evidence type="ECO:0000313" key="2">
    <source>
        <dbReference type="Proteomes" id="UP000199391"/>
    </source>
</evidence>